<evidence type="ECO:0000256" key="6">
    <source>
        <dbReference type="ARBA" id="ARBA00022723"/>
    </source>
</evidence>
<organism evidence="12 13">
    <name type="scientific">Oxalobacter vibrioformis</name>
    <dbReference type="NCBI Taxonomy" id="933080"/>
    <lineage>
        <taxon>Bacteria</taxon>
        <taxon>Pseudomonadati</taxon>
        <taxon>Pseudomonadota</taxon>
        <taxon>Betaproteobacteria</taxon>
        <taxon>Burkholderiales</taxon>
        <taxon>Oxalobacteraceae</taxon>
        <taxon>Oxalobacter</taxon>
    </lineage>
</organism>
<dbReference type="SFLD" id="SFLDS00029">
    <property type="entry name" value="Radical_SAM"/>
    <property type="match status" value="1"/>
</dbReference>
<comment type="cofactor">
    <cofactor evidence="1">
        <name>[4Fe-4S] cluster</name>
        <dbReference type="ChEBI" id="CHEBI:49883"/>
    </cofactor>
</comment>
<evidence type="ECO:0000256" key="3">
    <source>
        <dbReference type="ARBA" id="ARBA00017228"/>
    </source>
</evidence>
<sequence>MLIPPRVPNRREDGLLHFDLLPPLSLYVHIPWCVKKCPYCDFYSHAISSAVPEERYLTALEQDLEASLPLIKGRQVSTVFIGGGTPSLLSGDAINKLLVILRNKLLLTPDVEITLEANPGTFDDDKIKAYREAGVNRLSIGIQSFNQKHLDILGRIHDVNQAKRAVEIAMTHFDNVNLDLMYALPHQTKDDLDADLTMAISYDPAHLSLYQLTIEQNTYFAFNPPDLPDEDTVADMQDMIEMMTATAGYEHYEVSAYAKPGRACRHNINYWLFGDYLGIGSGAHSKITVDGKVIRQTRFEQPPTYMLEAGKGRAVDEEFTLSHEDLGFEFMLNALRLTKGFYPEMFEERTALPLDSIRPYLKQAEKRGLLYRDPTIIRPTEKGMLFLNDLQQIFLPDE</sequence>
<evidence type="ECO:0000256" key="2">
    <source>
        <dbReference type="ARBA" id="ARBA00006100"/>
    </source>
</evidence>
<dbReference type="PANTHER" id="PTHR13932:SF5">
    <property type="entry name" value="RADICAL S-ADENOSYL METHIONINE DOMAIN-CONTAINING PROTEIN 1, MITOCHONDRIAL"/>
    <property type="match status" value="1"/>
</dbReference>
<dbReference type="GO" id="GO:0005737">
    <property type="term" value="C:cytoplasm"/>
    <property type="evidence" value="ECO:0007669"/>
    <property type="project" value="UniProtKB-SubCell"/>
</dbReference>
<comment type="similarity">
    <text evidence="2">Belongs to the anaerobic coproporphyrinogen-III oxidase family. HemW subfamily.</text>
</comment>
<name>A0A9E9P5T0_9BURK</name>
<keyword evidence="9 10" id="KW-0143">Chaperone</keyword>
<evidence type="ECO:0000256" key="9">
    <source>
        <dbReference type="ARBA" id="ARBA00023186"/>
    </source>
</evidence>
<accession>A0A9E9P5T0</accession>
<gene>
    <name evidence="12" type="primary">hemW</name>
    <name evidence="12" type="ORF">NB640_11355</name>
</gene>
<evidence type="ECO:0000256" key="4">
    <source>
        <dbReference type="ARBA" id="ARBA00022617"/>
    </source>
</evidence>
<dbReference type="GO" id="GO:0046872">
    <property type="term" value="F:metal ion binding"/>
    <property type="evidence" value="ECO:0007669"/>
    <property type="project" value="UniProtKB-UniRule"/>
</dbReference>
<dbReference type="SMART" id="SM00729">
    <property type="entry name" value="Elp3"/>
    <property type="match status" value="1"/>
</dbReference>
<keyword evidence="7 10" id="KW-0408">Iron</keyword>
<feature type="domain" description="Radical SAM core" evidence="11">
    <location>
        <begin position="18"/>
        <end position="250"/>
    </location>
</feature>
<keyword evidence="13" id="KW-1185">Reference proteome</keyword>
<keyword evidence="5 10" id="KW-0949">S-adenosyl-L-methionine</keyword>
<dbReference type="GO" id="GO:0004109">
    <property type="term" value="F:coproporphyrinogen oxidase activity"/>
    <property type="evidence" value="ECO:0007669"/>
    <property type="project" value="InterPro"/>
</dbReference>
<evidence type="ECO:0000256" key="1">
    <source>
        <dbReference type="ARBA" id="ARBA00001966"/>
    </source>
</evidence>
<dbReference type="InterPro" id="IPR034505">
    <property type="entry name" value="Coproporphyrinogen-III_oxidase"/>
</dbReference>
<dbReference type="InterPro" id="IPR007197">
    <property type="entry name" value="rSAM"/>
</dbReference>
<dbReference type="Proteomes" id="UP001156215">
    <property type="component" value="Chromosome"/>
</dbReference>
<proteinExistence type="inferred from homology"/>
<dbReference type="GO" id="GO:0051539">
    <property type="term" value="F:4 iron, 4 sulfur cluster binding"/>
    <property type="evidence" value="ECO:0007669"/>
    <property type="project" value="UniProtKB-UniRule"/>
</dbReference>
<keyword evidence="10" id="KW-0004">4Fe-4S</keyword>
<dbReference type="InterPro" id="IPR006638">
    <property type="entry name" value="Elp3/MiaA/NifB-like_rSAM"/>
</dbReference>
<evidence type="ECO:0000256" key="7">
    <source>
        <dbReference type="ARBA" id="ARBA00023004"/>
    </source>
</evidence>
<comment type="function">
    <text evidence="10">Probably acts as a heme chaperone, transferring heme to an unknown acceptor. Binds one molecule of heme per monomer, possibly covalently. Binds 1 [4Fe-4S] cluster. The cluster is coordinated with 3 cysteines and an exchangeable S-adenosyl-L-methionine.</text>
</comment>
<keyword evidence="4 10" id="KW-0349">Heme</keyword>
<dbReference type="KEGG" id="ovb:NB640_11355"/>
<keyword evidence="6 10" id="KW-0479">Metal-binding</keyword>
<dbReference type="SFLD" id="SFLDF00288">
    <property type="entry name" value="HemN-like__clustered_with_nucl"/>
    <property type="match status" value="1"/>
</dbReference>
<evidence type="ECO:0000256" key="5">
    <source>
        <dbReference type="ARBA" id="ARBA00022691"/>
    </source>
</evidence>
<evidence type="ECO:0000256" key="10">
    <source>
        <dbReference type="RuleBase" id="RU364116"/>
    </source>
</evidence>
<keyword evidence="8 10" id="KW-0411">Iron-sulfur</keyword>
<dbReference type="NCBIfam" id="TIGR00539">
    <property type="entry name" value="hemN_rel"/>
    <property type="match status" value="1"/>
</dbReference>
<dbReference type="SFLD" id="SFLDG01082">
    <property type="entry name" value="B12-binding_domain_containing"/>
    <property type="match status" value="1"/>
</dbReference>
<dbReference type="AlphaFoldDB" id="A0A9E9P5T0"/>
<dbReference type="GO" id="GO:0006779">
    <property type="term" value="P:porphyrin-containing compound biosynthetic process"/>
    <property type="evidence" value="ECO:0007669"/>
    <property type="project" value="InterPro"/>
</dbReference>
<evidence type="ECO:0000256" key="8">
    <source>
        <dbReference type="ARBA" id="ARBA00023014"/>
    </source>
</evidence>
<dbReference type="InterPro" id="IPR013785">
    <property type="entry name" value="Aldolase_TIM"/>
</dbReference>
<dbReference type="Pfam" id="PF04055">
    <property type="entry name" value="Radical_SAM"/>
    <property type="match status" value="1"/>
</dbReference>
<dbReference type="InterPro" id="IPR004559">
    <property type="entry name" value="HemW-like"/>
</dbReference>
<dbReference type="Gene3D" id="3.20.20.70">
    <property type="entry name" value="Aldolase class I"/>
    <property type="match status" value="1"/>
</dbReference>
<evidence type="ECO:0000313" key="12">
    <source>
        <dbReference type="EMBL" id="WAW11356.1"/>
    </source>
</evidence>
<comment type="subcellular location">
    <subcellularLocation>
        <location evidence="10">Cytoplasm</location>
    </subcellularLocation>
</comment>
<protein>
    <recommendedName>
        <fullName evidence="3 10">Heme chaperone HemW</fullName>
    </recommendedName>
</protein>
<dbReference type="EMBL" id="CP098242">
    <property type="protein sequence ID" value="WAW11356.1"/>
    <property type="molecule type" value="Genomic_DNA"/>
</dbReference>
<dbReference type="SFLD" id="SFLDF00562">
    <property type="entry name" value="HemN-like__clustered_with_heat"/>
    <property type="match status" value="1"/>
</dbReference>
<evidence type="ECO:0000259" key="11">
    <source>
        <dbReference type="PROSITE" id="PS51918"/>
    </source>
</evidence>
<dbReference type="PANTHER" id="PTHR13932">
    <property type="entry name" value="COPROPORPHYRINIGEN III OXIDASE"/>
    <property type="match status" value="1"/>
</dbReference>
<reference evidence="12" key="1">
    <citation type="journal article" date="2022" name="Front. Microbiol.">
        <title>New perspectives on an old grouping: The genomic and phenotypic variability of Oxalobacter formigenes and the implications for calcium oxalate stone prevention.</title>
        <authorList>
            <person name="Chmiel J.A."/>
            <person name="Carr C."/>
            <person name="Stuivenberg G.A."/>
            <person name="Venema R."/>
            <person name="Chanyi R.M."/>
            <person name="Al K.F."/>
            <person name="Giguere D."/>
            <person name="Say H."/>
            <person name="Akouris P.P."/>
            <person name="Dominguez Romero S.A."/>
            <person name="Kwong A."/>
            <person name="Tai V."/>
            <person name="Koval S.F."/>
            <person name="Razvi H."/>
            <person name="Bjazevic J."/>
            <person name="Burton J.P."/>
        </authorList>
    </citation>
    <scope>NUCLEOTIDE SEQUENCE</scope>
    <source>
        <strain evidence="12">WoOx3</strain>
    </source>
</reference>
<dbReference type="InterPro" id="IPR058240">
    <property type="entry name" value="rSAM_sf"/>
</dbReference>
<dbReference type="InterPro" id="IPR010723">
    <property type="entry name" value="HemN_C"/>
</dbReference>
<dbReference type="CDD" id="cd01335">
    <property type="entry name" value="Radical_SAM"/>
    <property type="match status" value="1"/>
</dbReference>
<dbReference type="SFLD" id="SFLDG01065">
    <property type="entry name" value="anaerobic_coproporphyrinogen-I"/>
    <property type="match status" value="1"/>
</dbReference>
<dbReference type="PROSITE" id="PS51918">
    <property type="entry name" value="RADICAL_SAM"/>
    <property type="match status" value="1"/>
</dbReference>
<keyword evidence="10" id="KW-0963">Cytoplasm</keyword>
<evidence type="ECO:0000313" key="13">
    <source>
        <dbReference type="Proteomes" id="UP001156215"/>
    </source>
</evidence>
<dbReference type="SUPFAM" id="SSF102114">
    <property type="entry name" value="Radical SAM enzymes"/>
    <property type="match status" value="1"/>
</dbReference>
<dbReference type="Pfam" id="PF06969">
    <property type="entry name" value="HemN_C"/>
    <property type="match status" value="1"/>
</dbReference>